<dbReference type="PANTHER" id="PTHR24369">
    <property type="entry name" value="ANTIGEN BSP, PUTATIVE-RELATED"/>
    <property type="match status" value="1"/>
</dbReference>
<feature type="chain" id="PRO_5036696144" description="Ig-like domain-containing protein" evidence="11">
    <location>
        <begin position="34"/>
        <end position="638"/>
    </location>
</feature>
<evidence type="ECO:0000256" key="9">
    <source>
        <dbReference type="ARBA" id="ARBA00023319"/>
    </source>
</evidence>
<accession>A0A914ABN3</accession>
<dbReference type="Pfam" id="PF00560">
    <property type="entry name" value="LRR_1"/>
    <property type="match status" value="1"/>
</dbReference>
<feature type="domain" description="Ig-like" evidence="12">
    <location>
        <begin position="306"/>
        <end position="396"/>
    </location>
</feature>
<dbReference type="SMART" id="SM00369">
    <property type="entry name" value="LRR_TYP"/>
    <property type="match status" value="7"/>
</dbReference>
<dbReference type="Pfam" id="PF13855">
    <property type="entry name" value="LRR_8"/>
    <property type="match status" value="1"/>
</dbReference>
<dbReference type="Pfam" id="PF13927">
    <property type="entry name" value="Ig_3"/>
    <property type="match status" value="1"/>
</dbReference>
<evidence type="ECO:0000256" key="5">
    <source>
        <dbReference type="ARBA" id="ARBA00022737"/>
    </source>
</evidence>
<dbReference type="RefSeq" id="XP_038060764.1">
    <property type="nucleotide sequence ID" value="XM_038204836.1"/>
</dbReference>
<evidence type="ECO:0000256" key="4">
    <source>
        <dbReference type="ARBA" id="ARBA00022729"/>
    </source>
</evidence>
<name>A0A914ABN3_PATMI</name>
<keyword evidence="9" id="KW-0393">Immunoglobulin domain</keyword>
<dbReference type="OrthoDB" id="546383at2759"/>
<evidence type="ECO:0000256" key="10">
    <source>
        <dbReference type="SAM" id="Phobius"/>
    </source>
</evidence>
<dbReference type="InterPro" id="IPR050541">
    <property type="entry name" value="LRR_TM_domain-containing"/>
</dbReference>
<evidence type="ECO:0000313" key="13">
    <source>
        <dbReference type="EnsemblMetazoa" id="XP_038060764.1"/>
    </source>
</evidence>
<dbReference type="InterPro" id="IPR013783">
    <property type="entry name" value="Ig-like_fold"/>
</dbReference>
<dbReference type="AlphaFoldDB" id="A0A914ABN3"/>
<evidence type="ECO:0000256" key="6">
    <source>
        <dbReference type="ARBA" id="ARBA00022989"/>
    </source>
</evidence>
<keyword evidence="7 10" id="KW-0472">Membrane</keyword>
<keyword evidence="6 10" id="KW-1133">Transmembrane helix</keyword>
<dbReference type="InterPro" id="IPR003598">
    <property type="entry name" value="Ig_sub2"/>
</dbReference>
<evidence type="ECO:0000313" key="14">
    <source>
        <dbReference type="Proteomes" id="UP000887568"/>
    </source>
</evidence>
<keyword evidence="8" id="KW-1015">Disulfide bond</keyword>
<evidence type="ECO:0000256" key="11">
    <source>
        <dbReference type="SAM" id="SignalP"/>
    </source>
</evidence>
<dbReference type="InterPro" id="IPR007110">
    <property type="entry name" value="Ig-like_dom"/>
</dbReference>
<feature type="signal peptide" evidence="11">
    <location>
        <begin position="1"/>
        <end position="33"/>
    </location>
</feature>
<dbReference type="PROSITE" id="PS50835">
    <property type="entry name" value="IG_LIKE"/>
    <property type="match status" value="1"/>
</dbReference>
<evidence type="ECO:0000259" key="12">
    <source>
        <dbReference type="PROSITE" id="PS50835"/>
    </source>
</evidence>
<comment type="subcellular location">
    <subcellularLocation>
        <location evidence="1">Membrane</location>
        <topology evidence="1">Single-pass membrane protein</topology>
    </subcellularLocation>
</comment>
<dbReference type="InterPro" id="IPR032675">
    <property type="entry name" value="LRR_dom_sf"/>
</dbReference>
<dbReference type="OMA" id="MVAREAT"/>
<dbReference type="GO" id="GO:0005886">
    <property type="term" value="C:plasma membrane"/>
    <property type="evidence" value="ECO:0007669"/>
    <property type="project" value="TreeGrafter"/>
</dbReference>
<dbReference type="Proteomes" id="UP000887568">
    <property type="component" value="Unplaced"/>
</dbReference>
<dbReference type="SMART" id="SM00409">
    <property type="entry name" value="IG"/>
    <property type="match status" value="1"/>
</dbReference>
<evidence type="ECO:0000256" key="2">
    <source>
        <dbReference type="ARBA" id="ARBA00022614"/>
    </source>
</evidence>
<dbReference type="InterPro" id="IPR036179">
    <property type="entry name" value="Ig-like_dom_sf"/>
</dbReference>
<dbReference type="SMART" id="SM00408">
    <property type="entry name" value="IGc2"/>
    <property type="match status" value="1"/>
</dbReference>
<sequence length="638" mass="70440">MWSTWSASQFAKGVAIMPPLLWLLAGLLSNVEGAALELRRPGNSKCANAACEDDEPGTFNCGSRQLDCIPNSHTDVRVLDLHNNLLTNLIERSFSHYRHLENLDLSMNEISTIAPGAFTGLTNLTSLILKLNKIQALTSGAFTGAQRLRDLDISLNNITVIQPGTFTGLTSLRKLLLQENDIHFIDRGALFGLKNLNLLALQSNKLQYIHPRSFDGMTQLRILQLSDNQLTSLPDLSFLLSTLQDIWILGNPINCDCRIEFLRKGIVDERGSISLHISHPILCAKPPSLLGIDLRFLKIPLECKKPIITKIQRSVQAVWGQNAILPCNATGIPEPIVTWMTPHGGHVTNQRSDRVAQLTDGSLRISEAREEDSGNYTCHAENQKGSDLAQFSLVVSKPEGHSLGDTESLTTEMTGIPCSEAGATRCRPDHDQSLICDSTAGIIATALVTFSTTLSTALIFFYIWYRRQIEKVRPRVPKRQDKHRGYADGEEACLEIEEAQVEPLSLQRVMDAISAPKYLYAKPARRPAFTNTSLRMNKVEDSAPKHGRYIALSHLRGGKNSNGSREKLNETQDYLPLTTCSSSSCSGSTDNSRDSCESTDSHLYENAVLMIRDPNYTALDPATRCGIPSGKPTEYVAF</sequence>
<dbReference type="GeneID" id="119731637"/>
<dbReference type="PROSITE" id="PS51450">
    <property type="entry name" value="LRR"/>
    <property type="match status" value="2"/>
</dbReference>
<feature type="transmembrane region" description="Helical" evidence="10">
    <location>
        <begin position="442"/>
        <end position="465"/>
    </location>
</feature>
<keyword evidence="14" id="KW-1185">Reference proteome</keyword>
<proteinExistence type="predicted"/>
<dbReference type="EnsemblMetazoa" id="XM_038204836.1">
    <property type="protein sequence ID" value="XP_038060764.1"/>
    <property type="gene ID" value="LOC119731637"/>
</dbReference>
<dbReference type="InterPro" id="IPR001611">
    <property type="entry name" value="Leu-rich_rpt"/>
</dbReference>
<dbReference type="InterPro" id="IPR003591">
    <property type="entry name" value="Leu-rich_rpt_typical-subtyp"/>
</dbReference>
<evidence type="ECO:0000256" key="7">
    <source>
        <dbReference type="ARBA" id="ARBA00023136"/>
    </source>
</evidence>
<reference evidence="13" key="1">
    <citation type="submission" date="2022-11" db="UniProtKB">
        <authorList>
            <consortium name="EnsemblMetazoa"/>
        </authorList>
    </citation>
    <scope>IDENTIFICATION</scope>
</reference>
<dbReference type="InterPro" id="IPR003599">
    <property type="entry name" value="Ig_sub"/>
</dbReference>
<dbReference type="Gene3D" id="2.60.40.10">
    <property type="entry name" value="Immunoglobulins"/>
    <property type="match status" value="1"/>
</dbReference>
<organism evidence="13 14">
    <name type="scientific">Patiria miniata</name>
    <name type="common">Bat star</name>
    <name type="synonym">Asterina miniata</name>
    <dbReference type="NCBI Taxonomy" id="46514"/>
    <lineage>
        <taxon>Eukaryota</taxon>
        <taxon>Metazoa</taxon>
        <taxon>Echinodermata</taxon>
        <taxon>Eleutherozoa</taxon>
        <taxon>Asterozoa</taxon>
        <taxon>Asteroidea</taxon>
        <taxon>Valvatacea</taxon>
        <taxon>Valvatida</taxon>
        <taxon>Asterinidae</taxon>
        <taxon>Patiria</taxon>
    </lineage>
</organism>
<keyword evidence="4 11" id="KW-0732">Signal</keyword>
<dbReference type="SUPFAM" id="SSF48726">
    <property type="entry name" value="Immunoglobulin"/>
    <property type="match status" value="1"/>
</dbReference>
<keyword evidence="5" id="KW-0677">Repeat</keyword>
<dbReference type="PANTHER" id="PTHR24369:SF210">
    <property type="entry name" value="CHAOPTIN-RELATED"/>
    <property type="match status" value="1"/>
</dbReference>
<dbReference type="SUPFAM" id="SSF52058">
    <property type="entry name" value="L domain-like"/>
    <property type="match status" value="1"/>
</dbReference>
<keyword evidence="3 10" id="KW-0812">Transmembrane</keyword>
<evidence type="ECO:0000256" key="3">
    <source>
        <dbReference type="ARBA" id="ARBA00022692"/>
    </source>
</evidence>
<protein>
    <recommendedName>
        <fullName evidence="12">Ig-like domain-containing protein</fullName>
    </recommendedName>
</protein>
<evidence type="ECO:0000256" key="8">
    <source>
        <dbReference type="ARBA" id="ARBA00023157"/>
    </source>
</evidence>
<dbReference type="Gene3D" id="3.80.10.10">
    <property type="entry name" value="Ribonuclease Inhibitor"/>
    <property type="match status" value="2"/>
</dbReference>
<keyword evidence="2" id="KW-0433">Leucine-rich repeat</keyword>
<dbReference type="FunFam" id="2.60.40.10:FF:000076">
    <property type="entry name" value="Leucine-rich repeat and Ig domain-containing 4"/>
    <property type="match status" value="1"/>
</dbReference>
<evidence type="ECO:0000256" key="1">
    <source>
        <dbReference type="ARBA" id="ARBA00004167"/>
    </source>
</evidence>